<dbReference type="AlphaFoldDB" id="A0A1E4QYH0"/>
<comment type="caution">
    <text evidence="2">The sequence shown here is derived from an EMBL/GenBank/DDBJ whole genome shotgun (WGS) entry which is preliminary data.</text>
</comment>
<sequence length="265" mass="31095">MKIKQNYEEFTKPTRDFLDLTEIFLGLQEEHRNVFMIEIESTVFFYRSLGRSEWKNIVKDEDLSDLEKQDIVCSLCTLWPQEFDFNECSAGLPDILCKNILQNSFLDSIESRKNVLSYYRNEMFDLENQITCVINEAFPQFDIEEIEAWDIEKTTKYLSRAEWKLHNLRGLQFIDQNVQMESFYEKTEQFAPELEGMPEPPKDDQTTIRGGTKNNKLTPEKLEEMRKLQEKFPEINFFGDTILTEGEAGMVDSIDSVSPALRPGF</sequence>
<feature type="region of interest" description="Disordered" evidence="1">
    <location>
        <begin position="194"/>
        <end position="219"/>
    </location>
</feature>
<dbReference type="EMBL" id="MECQ01000008">
    <property type="protein sequence ID" value="ODV53246.1"/>
    <property type="molecule type" value="Genomic_DNA"/>
</dbReference>
<dbReference type="Proteomes" id="UP000094784">
    <property type="component" value="Unassembled WGS sequence"/>
</dbReference>
<evidence type="ECO:0000313" key="3">
    <source>
        <dbReference type="Proteomes" id="UP000094784"/>
    </source>
</evidence>
<evidence type="ECO:0000313" key="2">
    <source>
        <dbReference type="EMBL" id="ODV53246.1"/>
    </source>
</evidence>
<protein>
    <submittedName>
        <fullName evidence="2">Uncharacterized protein</fullName>
    </submittedName>
</protein>
<dbReference type="RefSeq" id="WP_069483489.1">
    <property type="nucleotide sequence ID" value="NZ_CP130331.1"/>
</dbReference>
<feature type="compositionally biased region" description="Polar residues" evidence="1">
    <location>
        <begin position="207"/>
        <end position="217"/>
    </location>
</feature>
<gene>
    <name evidence="2" type="ORF">BG258_23370</name>
</gene>
<proteinExistence type="predicted"/>
<reference evidence="2 3" key="1">
    <citation type="submission" date="2016-09" db="EMBL/GenBank/DDBJ databases">
        <title>Draft genome sequence of the soil isolate, Lysinibacillus fusiformis M5, a potential hypoxanthine producer.</title>
        <authorList>
            <person name="Gallegos-Monterrosa R."/>
            <person name="Maroti G."/>
            <person name="Balint B."/>
            <person name="Kovacs A.T."/>
        </authorList>
    </citation>
    <scope>NUCLEOTIDE SEQUENCE [LARGE SCALE GENOMIC DNA]</scope>
    <source>
        <strain evidence="2 3">M5</strain>
    </source>
</reference>
<accession>A0A1E4QYH0</accession>
<name>A0A1E4QYH0_9BACI</name>
<evidence type="ECO:0000256" key="1">
    <source>
        <dbReference type="SAM" id="MobiDB-lite"/>
    </source>
</evidence>
<organism evidence="2 3">
    <name type="scientific">Lysinibacillus fusiformis</name>
    <dbReference type="NCBI Taxonomy" id="28031"/>
    <lineage>
        <taxon>Bacteria</taxon>
        <taxon>Bacillati</taxon>
        <taxon>Bacillota</taxon>
        <taxon>Bacilli</taxon>
        <taxon>Bacillales</taxon>
        <taxon>Bacillaceae</taxon>
        <taxon>Lysinibacillus</taxon>
    </lineage>
</organism>
<dbReference type="OrthoDB" id="2974447at2"/>